<dbReference type="Proteomes" id="UP000499080">
    <property type="component" value="Unassembled WGS sequence"/>
</dbReference>
<protein>
    <submittedName>
        <fullName evidence="1">Uncharacterized protein</fullName>
    </submittedName>
</protein>
<dbReference type="AlphaFoldDB" id="A0A4Y2TDM7"/>
<name>A0A4Y2TDM7_ARAVE</name>
<evidence type="ECO:0000313" key="1">
    <source>
        <dbReference type="EMBL" id="GBN98744.1"/>
    </source>
</evidence>
<dbReference type="EMBL" id="BGPR01027900">
    <property type="protein sequence ID" value="GBN98744.1"/>
    <property type="molecule type" value="Genomic_DNA"/>
</dbReference>
<gene>
    <name evidence="1" type="ORF">AVEN_272828_1</name>
</gene>
<reference evidence="1 2" key="1">
    <citation type="journal article" date="2019" name="Sci. Rep.">
        <title>Orb-weaving spider Araneus ventricosus genome elucidates the spidroin gene catalogue.</title>
        <authorList>
            <person name="Kono N."/>
            <person name="Nakamura H."/>
            <person name="Ohtoshi R."/>
            <person name="Moran D.A.P."/>
            <person name="Shinohara A."/>
            <person name="Yoshida Y."/>
            <person name="Fujiwara M."/>
            <person name="Mori M."/>
            <person name="Tomita M."/>
            <person name="Arakawa K."/>
        </authorList>
    </citation>
    <scope>NUCLEOTIDE SEQUENCE [LARGE SCALE GENOMIC DNA]</scope>
</reference>
<evidence type="ECO:0000313" key="2">
    <source>
        <dbReference type="Proteomes" id="UP000499080"/>
    </source>
</evidence>
<sequence>MLNYQRHLTKASKTTPLKVVTDISEINEVSKERKFIPQIPEALAERRIFPESFIWRKGTISSWQKLSDMGKEPDAKACHVVLTYA</sequence>
<organism evidence="1 2">
    <name type="scientific">Araneus ventricosus</name>
    <name type="common">Orbweaver spider</name>
    <name type="synonym">Epeira ventricosa</name>
    <dbReference type="NCBI Taxonomy" id="182803"/>
    <lineage>
        <taxon>Eukaryota</taxon>
        <taxon>Metazoa</taxon>
        <taxon>Ecdysozoa</taxon>
        <taxon>Arthropoda</taxon>
        <taxon>Chelicerata</taxon>
        <taxon>Arachnida</taxon>
        <taxon>Araneae</taxon>
        <taxon>Araneomorphae</taxon>
        <taxon>Entelegynae</taxon>
        <taxon>Araneoidea</taxon>
        <taxon>Araneidae</taxon>
        <taxon>Araneus</taxon>
    </lineage>
</organism>
<keyword evidence="2" id="KW-1185">Reference proteome</keyword>
<comment type="caution">
    <text evidence="1">The sequence shown here is derived from an EMBL/GenBank/DDBJ whole genome shotgun (WGS) entry which is preliminary data.</text>
</comment>
<proteinExistence type="predicted"/>
<accession>A0A4Y2TDM7</accession>